<keyword evidence="2" id="KW-1185">Reference proteome</keyword>
<name>A0A9P1IUU3_9PELO</name>
<dbReference type="Proteomes" id="UP001152747">
    <property type="component" value="Unassembled WGS sequence"/>
</dbReference>
<gene>
    <name evidence="1" type="ORF">CAMP_LOCUS14242</name>
</gene>
<dbReference type="EMBL" id="CANHGI010000005">
    <property type="protein sequence ID" value="CAI5451605.1"/>
    <property type="molecule type" value="Genomic_DNA"/>
</dbReference>
<evidence type="ECO:0000313" key="1">
    <source>
        <dbReference type="EMBL" id="CAI5451605.1"/>
    </source>
</evidence>
<dbReference type="AlphaFoldDB" id="A0A9P1IUU3"/>
<evidence type="ECO:0000313" key="2">
    <source>
        <dbReference type="Proteomes" id="UP001152747"/>
    </source>
</evidence>
<comment type="caution">
    <text evidence="1">The sequence shown here is derived from an EMBL/GenBank/DDBJ whole genome shotgun (WGS) entry which is preliminary data.</text>
</comment>
<organism evidence="1 2">
    <name type="scientific">Caenorhabditis angaria</name>
    <dbReference type="NCBI Taxonomy" id="860376"/>
    <lineage>
        <taxon>Eukaryota</taxon>
        <taxon>Metazoa</taxon>
        <taxon>Ecdysozoa</taxon>
        <taxon>Nematoda</taxon>
        <taxon>Chromadorea</taxon>
        <taxon>Rhabditida</taxon>
        <taxon>Rhabditina</taxon>
        <taxon>Rhabditomorpha</taxon>
        <taxon>Rhabditoidea</taxon>
        <taxon>Rhabditidae</taxon>
        <taxon>Peloderinae</taxon>
        <taxon>Caenorhabditis</taxon>
    </lineage>
</organism>
<sequence length="157" mass="18205">MSAADIGSSTFKLRPQMLSKIKARLEQGEANLYIKKVLDRYILIKETHLNCDGIIAGTMIIDSKKLADELAKHLLSEYVDSIRSKDRERLFKVVQKSSYELSWCDYEYETYHYSKIEEKELEKLPDELVNADIEKRIDVKVKSTILEDKTIVIDVES</sequence>
<proteinExistence type="predicted"/>
<accession>A0A9P1IUU3</accession>
<protein>
    <submittedName>
        <fullName evidence="1">Uncharacterized protein</fullName>
    </submittedName>
</protein>
<reference evidence="1" key="1">
    <citation type="submission" date="2022-11" db="EMBL/GenBank/DDBJ databases">
        <authorList>
            <person name="Kikuchi T."/>
        </authorList>
    </citation>
    <scope>NUCLEOTIDE SEQUENCE</scope>
    <source>
        <strain evidence="1">PS1010</strain>
    </source>
</reference>